<dbReference type="InterPro" id="IPR000009">
    <property type="entry name" value="PP2A_PR55"/>
</dbReference>
<keyword evidence="5" id="KW-1185">Reference proteome</keyword>
<dbReference type="InterPro" id="IPR036322">
    <property type="entry name" value="WD40_repeat_dom_sf"/>
</dbReference>
<proteinExistence type="predicted"/>
<dbReference type="PANTHER" id="PTHR11871">
    <property type="entry name" value="PROTEIN PHOSPHATASE PP2A REGULATORY SUBUNIT B"/>
    <property type="match status" value="1"/>
</dbReference>
<dbReference type="Proteomes" id="UP000673691">
    <property type="component" value="Unassembled WGS sequence"/>
</dbReference>
<dbReference type="GO" id="GO:0019888">
    <property type="term" value="F:protein phosphatase regulator activity"/>
    <property type="evidence" value="ECO:0007669"/>
    <property type="project" value="InterPro"/>
</dbReference>
<evidence type="ECO:0000256" key="2">
    <source>
        <dbReference type="ARBA" id="ARBA00022737"/>
    </source>
</evidence>
<dbReference type="GO" id="GO:0000159">
    <property type="term" value="C:protein phosphatase type 2A complex"/>
    <property type="evidence" value="ECO:0007669"/>
    <property type="project" value="InterPro"/>
</dbReference>
<sequence>METFLSADDLRINLWNLDIQDQSFSKSKRAAPRRLGPVRAPDGGKGWWGASAAHIVDVKPANMEELTEVITAAEFHPSHCNVFTYSSSKGTVKLNDMRMSALCDSNTKLYEDAEGASEKSFFSEIISSIADVKFAQDGRYIVARDYMTLKVWDVAMEKRPVRTIRVHEHLRGKLCDLYENDCIFDKFECTLSGAGGSALAGSYGNYFHVYDGLAAGGGGGDPPEPVVLQADKGAFKARKAGNAKKGAAAAAAAQPGLGVQRKDNIDPETLDFTKKILHASWHPKENSIAVAATNNLFIVSAFFFRPRGGVLASKEGRGGPGWGGVFFRSTPCRRLTRVFRPPSPPLSFFFFAFVFVVFRGKPEPPTSSSFPPPRPPGARSPRRKKKTKKK</sequence>
<dbReference type="EMBL" id="JAEFCI010006928">
    <property type="protein sequence ID" value="KAG5459382.1"/>
    <property type="molecule type" value="Genomic_DNA"/>
</dbReference>
<keyword evidence="2" id="KW-0677">Repeat</keyword>
<evidence type="ECO:0008006" key="6">
    <source>
        <dbReference type="Google" id="ProtNLM"/>
    </source>
</evidence>
<dbReference type="Gene3D" id="2.130.10.10">
    <property type="entry name" value="YVTN repeat-like/Quinoprotein amine dehydrogenase"/>
    <property type="match status" value="1"/>
</dbReference>
<dbReference type="OrthoDB" id="6274823at2759"/>
<reference evidence="4 5" key="1">
    <citation type="journal article" name="Sci. Rep.">
        <title>Genome-scale phylogenetic analyses confirm Olpidium as the closest living zoosporic fungus to the non-flagellated, terrestrial fungi.</title>
        <authorList>
            <person name="Chang Y."/>
            <person name="Rochon D."/>
            <person name="Sekimoto S."/>
            <person name="Wang Y."/>
            <person name="Chovatia M."/>
            <person name="Sandor L."/>
            <person name="Salamov A."/>
            <person name="Grigoriev I.V."/>
            <person name="Stajich J.E."/>
            <person name="Spatafora J.W."/>
        </authorList>
    </citation>
    <scope>NUCLEOTIDE SEQUENCE [LARGE SCALE GENOMIC DNA]</scope>
    <source>
        <strain evidence="4">S191</strain>
    </source>
</reference>
<feature type="compositionally biased region" description="Basic residues" evidence="3">
    <location>
        <begin position="380"/>
        <end position="390"/>
    </location>
</feature>
<dbReference type="AlphaFoldDB" id="A0A8H8DIS6"/>
<protein>
    <recommendedName>
        <fullName evidence="6">Serine/threonine-protein phosphatase 2A 55 kDa regulatory subunit B</fullName>
    </recommendedName>
</protein>
<dbReference type="PRINTS" id="PR00600">
    <property type="entry name" value="PP2APR55"/>
</dbReference>
<feature type="region of interest" description="Disordered" evidence="3">
    <location>
        <begin position="363"/>
        <end position="390"/>
    </location>
</feature>
<organism evidence="4 5">
    <name type="scientific">Olpidium bornovanus</name>
    <dbReference type="NCBI Taxonomy" id="278681"/>
    <lineage>
        <taxon>Eukaryota</taxon>
        <taxon>Fungi</taxon>
        <taxon>Fungi incertae sedis</taxon>
        <taxon>Olpidiomycota</taxon>
        <taxon>Olpidiomycotina</taxon>
        <taxon>Olpidiomycetes</taxon>
        <taxon>Olpidiales</taxon>
        <taxon>Olpidiaceae</taxon>
        <taxon>Olpidium</taxon>
    </lineage>
</organism>
<evidence type="ECO:0000313" key="5">
    <source>
        <dbReference type="Proteomes" id="UP000673691"/>
    </source>
</evidence>
<comment type="caution">
    <text evidence="4">The sequence shown here is derived from an EMBL/GenBank/DDBJ whole genome shotgun (WGS) entry which is preliminary data.</text>
</comment>
<evidence type="ECO:0000256" key="3">
    <source>
        <dbReference type="SAM" id="MobiDB-lite"/>
    </source>
</evidence>
<name>A0A8H8DIS6_9FUNG</name>
<dbReference type="InterPro" id="IPR015943">
    <property type="entry name" value="WD40/YVTN_repeat-like_dom_sf"/>
</dbReference>
<dbReference type="SUPFAM" id="SSF50978">
    <property type="entry name" value="WD40 repeat-like"/>
    <property type="match status" value="1"/>
</dbReference>
<evidence type="ECO:0000313" key="4">
    <source>
        <dbReference type="EMBL" id="KAG5459382.1"/>
    </source>
</evidence>
<gene>
    <name evidence="4" type="ORF">BJ554DRAFT_216</name>
</gene>
<accession>A0A8H8DIS6</accession>
<keyword evidence="1" id="KW-0853">WD repeat</keyword>
<evidence type="ECO:0000256" key="1">
    <source>
        <dbReference type="ARBA" id="ARBA00022574"/>
    </source>
</evidence>